<keyword evidence="3" id="KW-1185">Reference proteome</keyword>
<feature type="transmembrane region" description="Helical" evidence="1">
    <location>
        <begin position="7"/>
        <end position="26"/>
    </location>
</feature>
<dbReference type="Proteomes" id="UP000187464">
    <property type="component" value="Chromosome I"/>
</dbReference>
<gene>
    <name evidence="2" type="ORF">PSM36_2061</name>
</gene>
<feature type="transmembrane region" description="Helical" evidence="1">
    <location>
        <begin position="32"/>
        <end position="51"/>
    </location>
</feature>
<reference evidence="2 3" key="1">
    <citation type="submission" date="2016-08" db="EMBL/GenBank/DDBJ databases">
        <authorList>
            <person name="Seilhamer J.J."/>
        </authorList>
    </citation>
    <scope>NUCLEOTIDE SEQUENCE [LARGE SCALE GENOMIC DNA]</scope>
    <source>
        <strain evidence="2">M3/6</strain>
    </source>
</reference>
<dbReference type="KEGG" id="psac:PSM36_2061"/>
<evidence type="ECO:0000313" key="3">
    <source>
        <dbReference type="Proteomes" id="UP000187464"/>
    </source>
</evidence>
<evidence type="ECO:0000313" key="2">
    <source>
        <dbReference type="EMBL" id="SCD20868.1"/>
    </source>
</evidence>
<organism evidence="2 3">
    <name type="scientific">Proteiniphilum saccharofermentans</name>
    <dbReference type="NCBI Taxonomy" id="1642647"/>
    <lineage>
        <taxon>Bacteria</taxon>
        <taxon>Pseudomonadati</taxon>
        <taxon>Bacteroidota</taxon>
        <taxon>Bacteroidia</taxon>
        <taxon>Bacteroidales</taxon>
        <taxon>Dysgonomonadaceae</taxon>
        <taxon>Proteiniphilum</taxon>
    </lineage>
</organism>
<feature type="transmembrane region" description="Helical" evidence="1">
    <location>
        <begin position="63"/>
        <end position="80"/>
    </location>
</feature>
<dbReference type="AlphaFoldDB" id="A0A1R3T6E3"/>
<sequence>MKELARNIGVWVMLIGVAILVIPFLTGATNNTNLIIGLILVVEGLLGHIYVNNMKKGSMVSNIIWAIILLIVPYAIFFISKRMAYSEEEIAAYN</sequence>
<keyword evidence="1" id="KW-0812">Transmembrane</keyword>
<dbReference type="EMBL" id="LT605205">
    <property type="protein sequence ID" value="SCD20868.1"/>
    <property type="molecule type" value="Genomic_DNA"/>
</dbReference>
<dbReference type="RefSeq" id="WP_076930800.1">
    <property type="nucleotide sequence ID" value="NZ_LT605205.1"/>
</dbReference>
<keyword evidence="1" id="KW-0472">Membrane</keyword>
<keyword evidence="1" id="KW-1133">Transmembrane helix</keyword>
<protein>
    <submittedName>
        <fullName evidence="2">Putative membrane protein</fullName>
    </submittedName>
</protein>
<evidence type="ECO:0000256" key="1">
    <source>
        <dbReference type="SAM" id="Phobius"/>
    </source>
</evidence>
<name>A0A1R3T6E3_9BACT</name>
<proteinExistence type="predicted"/>
<accession>A0A1R3T6E3</accession>